<evidence type="ECO:0000313" key="7">
    <source>
        <dbReference type="Proteomes" id="UP000294114"/>
    </source>
</evidence>
<protein>
    <submittedName>
        <fullName evidence="6">ABC-2 type transport system ATP-binding protein</fullName>
    </submittedName>
</protein>
<name>A0A4Q8BGU9_9ACTN</name>
<dbReference type="GO" id="GO:0016887">
    <property type="term" value="F:ATP hydrolysis activity"/>
    <property type="evidence" value="ECO:0007669"/>
    <property type="project" value="InterPro"/>
</dbReference>
<dbReference type="GO" id="GO:0005524">
    <property type="term" value="F:ATP binding"/>
    <property type="evidence" value="ECO:0007669"/>
    <property type="project" value="UniProtKB-KW"/>
</dbReference>
<dbReference type="PANTHER" id="PTHR43335:SF4">
    <property type="entry name" value="ABC TRANSPORTER, ATP-BINDING PROTEIN"/>
    <property type="match status" value="1"/>
</dbReference>
<dbReference type="Gene3D" id="3.40.50.300">
    <property type="entry name" value="P-loop containing nucleotide triphosphate hydrolases"/>
    <property type="match status" value="1"/>
</dbReference>
<dbReference type="InterPro" id="IPR003439">
    <property type="entry name" value="ABC_transporter-like_ATP-bd"/>
</dbReference>
<gene>
    <name evidence="6" type="ORF">EV384_5349</name>
</gene>
<keyword evidence="4 6" id="KW-0067">ATP-binding</keyword>
<dbReference type="Pfam" id="PF00005">
    <property type="entry name" value="ABC_tran"/>
    <property type="match status" value="1"/>
</dbReference>
<keyword evidence="7" id="KW-1185">Reference proteome</keyword>
<evidence type="ECO:0000259" key="5">
    <source>
        <dbReference type="PROSITE" id="PS50893"/>
    </source>
</evidence>
<organism evidence="6 7">
    <name type="scientific">Micromonospora kangleipakensis</name>
    <dbReference type="NCBI Taxonomy" id="1077942"/>
    <lineage>
        <taxon>Bacteria</taxon>
        <taxon>Bacillati</taxon>
        <taxon>Actinomycetota</taxon>
        <taxon>Actinomycetes</taxon>
        <taxon>Micromonosporales</taxon>
        <taxon>Micromonosporaceae</taxon>
        <taxon>Micromonospora</taxon>
    </lineage>
</organism>
<dbReference type="Proteomes" id="UP000294114">
    <property type="component" value="Unassembled WGS sequence"/>
</dbReference>
<keyword evidence="3" id="KW-0547">Nucleotide-binding</keyword>
<dbReference type="InterPro" id="IPR003593">
    <property type="entry name" value="AAA+_ATPase"/>
</dbReference>
<evidence type="ECO:0000256" key="2">
    <source>
        <dbReference type="ARBA" id="ARBA00022448"/>
    </source>
</evidence>
<proteinExistence type="inferred from homology"/>
<evidence type="ECO:0000256" key="1">
    <source>
        <dbReference type="ARBA" id="ARBA00005417"/>
    </source>
</evidence>
<dbReference type="SUPFAM" id="SSF52540">
    <property type="entry name" value="P-loop containing nucleoside triphosphate hydrolases"/>
    <property type="match status" value="1"/>
</dbReference>
<accession>A0A4Q8BGU9</accession>
<dbReference type="CDD" id="cd03230">
    <property type="entry name" value="ABC_DR_subfamily_A"/>
    <property type="match status" value="1"/>
</dbReference>
<dbReference type="PROSITE" id="PS50893">
    <property type="entry name" value="ABC_TRANSPORTER_2"/>
    <property type="match status" value="1"/>
</dbReference>
<evidence type="ECO:0000313" key="6">
    <source>
        <dbReference type="EMBL" id="RZU76681.1"/>
    </source>
</evidence>
<dbReference type="PANTHER" id="PTHR43335">
    <property type="entry name" value="ABC TRANSPORTER, ATP-BINDING PROTEIN"/>
    <property type="match status" value="1"/>
</dbReference>
<comment type="similarity">
    <text evidence="1">Belongs to the ABC transporter superfamily.</text>
</comment>
<comment type="caution">
    <text evidence="6">The sequence shown here is derived from an EMBL/GenBank/DDBJ whole genome shotgun (WGS) entry which is preliminary data.</text>
</comment>
<evidence type="ECO:0000256" key="3">
    <source>
        <dbReference type="ARBA" id="ARBA00022741"/>
    </source>
</evidence>
<dbReference type="InterPro" id="IPR027417">
    <property type="entry name" value="P-loop_NTPase"/>
</dbReference>
<reference evidence="6 7" key="1">
    <citation type="submission" date="2019-02" db="EMBL/GenBank/DDBJ databases">
        <title>Sequencing the genomes of 1000 actinobacteria strains.</title>
        <authorList>
            <person name="Klenk H.-P."/>
        </authorList>
    </citation>
    <scope>NUCLEOTIDE SEQUENCE [LARGE SCALE GENOMIC DNA]</scope>
    <source>
        <strain evidence="6 7">DSM 45612</strain>
    </source>
</reference>
<dbReference type="OrthoDB" id="9804819at2"/>
<dbReference type="RefSeq" id="WP_130337501.1">
    <property type="nucleotide sequence ID" value="NZ_SHLD01000001.1"/>
</dbReference>
<keyword evidence="2" id="KW-0813">Transport</keyword>
<dbReference type="SMART" id="SM00382">
    <property type="entry name" value="AAA"/>
    <property type="match status" value="1"/>
</dbReference>
<dbReference type="EMBL" id="SHLD01000001">
    <property type="protein sequence ID" value="RZU76681.1"/>
    <property type="molecule type" value="Genomic_DNA"/>
</dbReference>
<sequence>MASVQLEAVRLTKRFGDRTAVDGLSFTARQGEVVGLLGPNGSGKTTTIRLLTTVLAPTSGEFSVAGVPCTRPGEIRRRIGVLPESSGYPGHQTGEEYLRYHARLFGHGRPDAVRAAERLLAEVGLAERGSSRISTYSRGMRQRLGIARALVNDPAVVFLDEPTLGLDPAGQRQMLAIVREIAAGRGATVILSTHTLPDVEEICTSVLILHKGKILVSGTFGEVTRAVPTQQYAQMRVPIELVGRARQALAGVADLMTEPADERPDILRISLNGRPAADQGGTDTGMNAALRAVLSADVPVLSFEVEGARLSDAFLAMTGEGVR</sequence>
<dbReference type="AlphaFoldDB" id="A0A4Q8BGU9"/>
<feature type="domain" description="ABC transporter" evidence="5">
    <location>
        <begin position="4"/>
        <end position="236"/>
    </location>
</feature>
<evidence type="ECO:0000256" key="4">
    <source>
        <dbReference type="ARBA" id="ARBA00022840"/>
    </source>
</evidence>